<dbReference type="EMBL" id="JAIWYP010000013">
    <property type="protein sequence ID" value="KAH3718763.1"/>
    <property type="molecule type" value="Genomic_DNA"/>
</dbReference>
<dbReference type="Proteomes" id="UP000828390">
    <property type="component" value="Unassembled WGS sequence"/>
</dbReference>
<keyword evidence="3" id="KW-1185">Reference proteome</keyword>
<reference evidence="2" key="1">
    <citation type="journal article" date="2019" name="bioRxiv">
        <title>The Genome of the Zebra Mussel, Dreissena polymorpha: A Resource for Invasive Species Research.</title>
        <authorList>
            <person name="McCartney M.A."/>
            <person name="Auch B."/>
            <person name="Kono T."/>
            <person name="Mallez S."/>
            <person name="Zhang Y."/>
            <person name="Obille A."/>
            <person name="Becker A."/>
            <person name="Abrahante J.E."/>
            <person name="Garbe J."/>
            <person name="Badalamenti J.P."/>
            <person name="Herman A."/>
            <person name="Mangelson H."/>
            <person name="Liachko I."/>
            <person name="Sullivan S."/>
            <person name="Sone E.D."/>
            <person name="Koren S."/>
            <person name="Silverstein K.A.T."/>
            <person name="Beckman K.B."/>
            <person name="Gohl D.M."/>
        </authorList>
    </citation>
    <scope>NUCLEOTIDE SEQUENCE</scope>
    <source>
        <strain evidence="2">Duluth1</strain>
        <tissue evidence="2">Whole animal</tissue>
    </source>
</reference>
<feature type="signal peptide" evidence="1">
    <location>
        <begin position="1"/>
        <end position="18"/>
    </location>
</feature>
<feature type="chain" id="PRO_5038461927" description="Prokineticin domain-containing protein" evidence="1">
    <location>
        <begin position="19"/>
        <end position="125"/>
    </location>
</feature>
<comment type="caution">
    <text evidence="2">The sequence shown here is derived from an EMBL/GenBank/DDBJ whole genome shotgun (WGS) entry which is preliminary data.</text>
</comment>
<gene>
    <name evidence="2" type="ORF">DPMN_061570</name>
</gene>
<evidence type="ECO:0000256" key="1">
    <source>
        <dbReference type="SAM" id="SignalP"/>
    </source>
</evidence>
<evidence type="ECO:0000313" key="3">
    <source>
        <dbReference type="Proteomes" id="UP000828390"/>
    </source>
</evidence>
<name>A0A9D4C7A0_DREPO</name>
<dbReference type="AlphaFoldDB" id="A0A9D4C7A0"/>
<protein>
    <recommendedName>
        <fullName evidence="4">Prokineticin domain-containing protein</fullName>
    </recommendedName>
</protein>
<organism evidence="2 3">
    <name type="scientific">Dreissena polymorpha</name>
    <name type="common">Zebra mussel</name>
    <name type="synonym">Mytilus polymorpha</name>
    <dbReference type="NCBI Taxonomy" id="45954"/>
    <lineage>
        <taxon>Eukaryota</taxon>
        <taxon>Metazoa</taxon>
        <taxon>Spiralia</taxon>
        <taxon>Lophotrochozoa</taxon>
        <taxon>Mollusca</taxon>
        <taxon>Bivalvia</taxon>
        <taxon>Autobranchia</taxon>
        <taxon>Heteroconchia</taxon>
        <taxon>Euheterodonta</taxon>
        <taxon>Imparidentia</taxon>
        <taxon>Neoheterodontei</taxon>
        <taxon>Myida</taxon>
        <taxon>Dreissenoidea</taxon>
        <taxon>Dreissenidae</taxon>
        <taxon>Dreissena</taxon>
    </lineage>
</organism>
<evidence type="ECO:0008006" key="4">
    <source>
        <dbReference type="Google" id="ProtNLM"/>
    </source>
</evidence>
<sequence length="125" mass="13025">MIFTPLSILLVLLAGALAVPAPGRGALAGYCIESEDCKANECCVSFNRYSVVDLSPDLKRFVEGKCEPLGGLGAACQMPPANTLLLQIRYSYACPCIKGAFCSQSGRLPPRVDGPGLGVCKAVGC</sequence>
<accession>A0A9D4C7A0</accession>
<reference evidence="2" key="2">
    <citation type="submission" date="2020-11" db="EMBL/GenBank/DDBJ databases">
        <authorList>
            <person name="McCartney M.A."/>
            <person name="Auch B."/>
            <person name="Kono T."/>
            <person name="Mallez S."/>
            <person name="Becker A."/>
            <person name="Gohl D.M."/>
            <person name="Silverstein K.A.T."/>
            <person name="Koren S."/>
            <person name="Bechman K.B."/>
            <person name="Herman A."/>
            <person name="Abrahante J.E."/>
            <person name="Garbe J."/>
        </authorList>
    </citation>
    <scope>NUCLEOTIDE SEQUENCE</scope>
    <source>
        <strain evidence="2">Duluth1</strain>
        <tissue evidence="2">Whole animal</tissue>
    </source>
</reference>
<dbReference type="Gene3D" id="2.10.80.10">
    <property type="entry name" value="Lipase, subunit A"/>
    <property type="match status" value="1"/>
</dbReference>
<proteinExistence type="predicted"/>
<keyword evidence="1" id="KW-0732">Signal</keyword>
<evidence type="ECO:0000313" key="2">
    <source>
        <dbReference type="EMBL" id="KAH3718763.1"/>
    </source>
</evidence>